<reference evidence="1" key="1">
    <citation type="submission" date="2020-02" db="EMBL/GenBank/DDBJ databases">
        <authorList>
            <person name="Scholz U."/>
            <person name="Mascher M."/>
            <person name="Fiebig A."/>
        </authorList>
    </citation>
    <scope>NUCLEOTIDE SEQUENCE</scope>
</reference>
<name>A0A7I8K9B5_SPIIN</name>
<sequence length="12" mass="1492">MKPFFSLSHQNR</sequence>
<protein>
    <submittedName>
        <fullName evidence="1">Uncharacterized protein</fullName>
    </submittedName>
</protein>
<accession>A0A7I8K9B5</accession>
<organism evidence="1 2">
    <name type="scientific">Spirodela intermedia</name>
    <name type="common">Intermediate duckweed</name>
    <dbReference type="NCBI Taxonomy" id="51605"/>
    <lineage>
        <taxon>Eukaryota</taxon>
        <taxon>Viridiplantae</taxon>
        <taxon>Streptophyta</taxon>
        <taxon>Embryophyta</taxon>
        <taxon>Tracheophyta</taxon>
        <taxon>Spermatophyta</taxon>
        <taxon>Magnoliopsida</taxon>
        <taxon>Liliopsida</taxon>
        <taxon>Araceae</taxon>
        <taxon>Lemnoideae</taxon>
        <taxon>Spirodela</taxon>
    </lineage>
</organism>
<evidence type="ECO:0000313" key="2">
    <source>
        <dbReference type="Proteomes" id="UP000663760"/>
    </source>
</evidence>
<dbReference type="EMBL" id="LR746266">
    <property type="protein sequence ID" value="CAA7393760.1"/>
    <property type="molecule type" value="Genomic_DNA"/>
</dbReference>
<proteinExistence type="predicted"/>
<dbReference type="Proteomes" id="UP000663760">
    <property type="component" value="Chromosome 3"/>
</dbReference>
<gene>
    <name evidence="1" type="ORF">SI8410_03004471</name>
</gene>
<keyword evidence="2" id="KW-1185">Reference proteome</keyword>
<evidence type="ECO:0000313" key="1">
    <source>
        <dbReference type="EMBL" id="CAA7393760.1"/>
    </source>
</evidence>